<evidence type="ECO:0000256" key="1">
    <source>
        <dbReference type="ARBA" id="ARBA00022468"/>
    </source>
</evidence>
<evidence type="ECO:0000256" key="2">
    <source>
        <dbReference type="SAM" id="MobiDB-lite"/>
    </source>
</evidence>
<dbReference type="KEGG" id="sasa:106575282"/>
<feature type="compositionally biased region" description="Basic and acidic residues" evidence="2">
    <location>
        <begin position="623"/>
        <end position="637"/>
    </location>
</feature>
<reference evidence="5" key="1">
    <citation type="submission" date="2025-08" db="UniProtKB">
        <authorList>
            <consortium name="RefSeq"/>
        </authorList>
    </citation>
    <scope>IDENTIFICATION</scope>
</reference>
<evidence type="ECO:0000313" key="4">
    <source>
        <dbReference type="Proteomes" id="UP001652741"/>
    </source>
</evidence>
<feature type="region of interest" description="Disordered" evidence="2">
    <location>
        <begin position="270"/>
        <end position="352"/>
    </location>
</feature>
<feature type="compositionally biased region" description="Polar residues" evidence="2">
    <location>
        <begin position="294"/>
        <end position="305"/>
    </location>
</feature>
<dbReference type="Pfam" id="PF00620">
    <property type="entry name" value="RhoGAP"/>
    <property type="match status" value="1"/>
</dbReference>
<feature type="region of interest" description="Disordered" evidence="2">
    <location>
        <begin position="713"/>
        <end position="739"/>
    </location>
</feature>
<accession>A0A1S3MWS2</accession>
<evidence type="ECO:0000313" key="5">
    <source>
        <dbReference type="RefSeq" id="XP_014007186.2"/>
    </source>
</evidence>
<dbReference type="InterPro" id="IPR008936">
    <property type="entry name" value="Rho_GTPase_activation_prot"/>
</dbReference>
<keyword evidence="4" id="KW-1185">Reference proteome</keyword>
<feature type="region of interest" description="Disordered" evidence="2">
    <location>
        <begin position="63"/>
        <end position="101"/>
    </location>
</feature>
<dbReference type="GO" id="GO:0007165">
    <property type="term" value="P:signal transduction"/>
    <property type="evidence" value="ECO:0007669"/>
    <property type="project" value="InterPro"/>
</dbReference>
<dbReference type="RefSeq" id="XP_014007186.2">
    <property type="nucleotide sequence ID" value="XM_014151711.2"/>
</dbReference>
<feature type="compositionally biased region" description="Polar residues" evidence="2">
    <location>
        <begin position="721"/>
        <end position="735"/>
    </location>
</feature>
<dbReference type="GO" id="GO:0005096">
    <property type="term" value="F:GTPase activator activity"/>
    <property type="evidence" value="ECO:0007669"/>
    <property type="project" value="UniProtKB-KW"/>
</dbReference>
<dbReference type="InterPro" id="IPR037863">
    <property type="entry name" value="RHOGAP6/36"/>
</dbReference>
<dbReference type="GO" id="GO:1902533">
    <property type="term" value="P:positive regulation of intracellular signal transduction"/>
    <property type="evidence" value="ECO:0007669"/>
    <property type="project" value="UniProtKB-ARBA"/>
</dbReference>
<proteinExistence type="predicted"/>
<dbReference type="STRING" id="8030.ENSSSAP00000060226"/>
<dbReference type="Gene3D" id="1.10.555.10">
    <property type="entry name" value="Rho GTPase activation protein"/>
    <property type="match status" value="1"/>
</dbReference>
<protein>
    <submittedName>
        <fullName evidence="5">Rho GTPase-activating protein 6 isoform X1</fullName>
    </submittedName>
</protein>
<dbReference type="SUPFAM" id="SSF48350">
    <property type="entry name" value="GTPase activation domain, GAP"/>
    <property type="match status" value="1"/>
</dbReference>
<feature type="compositionally biased region" description="Low complexity" evidence="2">
    <location>
        <begin position="92"/>
        <end position="101"/>
    </location>
</feature>
<organism evidence="4 5">
    <name type="scientific">Salmo salar</name>
    <name type="common">Atlantic salmon</name>
    <dbReference type="NCBI Taxonomy" id="8030"/>
    <lineage>
        <taxon>Eukaryota</taxon>
        <taxon>Metazoa</taxon>
        <taxon>Chordata</taxon>
        <taxon>Craniata</taxon>
        <taxon>Vertebrata</taxon>
        <taxon>Euteleostomi</taxon>
        <taxon>Actinopterygii</taxon>
        <taxon>Neopterygii</taxon>
        <taxon>Teleostei</taxon>
        <taxon>Protacanthopterygii</taxon>
        <taxon>Salmoniformes</taxon>
        <taxon>Salmonidae</taxon>
        <taxon>Salmoninae</taxon>
        <taxon>Salmo</taxon>
    </lineage>
</organism>
<dbReference type="GeneID" id="106575282"/>
<dbReference type="PaxDb" id="8030-ENSSSAP00000060226"/>
<evidence type="ECO:0000259" key="3">
    <source>
        <dbReference type="PROSITE" id="PS50238"/>
    </source>
</evidence>
<feature type="compositionally biased region" description="Low complexity" evidence="2">
    <location>
        <begin position="309"/>
        <end position="337"/>
    </location>
</feature>
<dbReference type="CDD" id="cd04376">
    <property type="entry name" value="RhoGAP_ARHGAP6"/>
    <property type="match status" value="1"/>
</dbReference>
<dbReference type="PROSITE" id="PS50238">
    <property type="entry name" value="RHOGAP"/>
    <property type="match status" value="1"/>
</dbReference>
<name>A0A1S3MWS2_SALSA</name>
<dbReference type="GO" id="GO:0005856">
    <property type="term" value="C:cytoskeleton"/>
    <property type="evidence" value="ECO:0007669"/>
    <property type="project" value="UniProtKB-ARBA"/>
</dbReference>
<dbReference type="PANTHER" id="PTHR12635">
    <property type="entry name" value="RHO-GTPASE-ACTIVATING PROTEIN 6 FAMILY MEMBER"/>
    <property type="match status" value="1"/>
</dbReference>
<sequence>MSSGQGLLNVFSCSTPASKAISKRKLRQTRSLDPDIIRKCGTETDGTNGDRLGLPGLRVEEAGAFSSSPSSPEHPIALKSDPRSRNLSVKKTLSSLSGPSTPLNLSPTSNFPFNYDVTVRGTKRNTAWDLPFLVRSPSVTPTGTTNTLFSPRRWLQKKQQPSSSHAYIVWKSEGDFTWNSLSGRSVRLMPTAIQSLSELERTWLQEVAFNRLHQDYDLGCQITIPKDGQKRKKSLRRKLDSLAKEKNKDKECIPQAFGMALSQVIANDRTHRQRQDGLRQDPPHREEHKDPSDLVSSILQFATKRSTNKELSSSNSSLSSTSETANESTSPSTPEAAPRARRRGGMSVDSITDLDDNQSRLLEALQLSLPAEAPSKKEKHRDKRLSLNPIYRQVPRLVDSCCQHLEKYGLQTVGIFRVGSSKKRVRQLREEFDRGVDVQLDEEHSVHDVAALLKEFLRDMPDPLLTKELYTAFINTMLLDCEEQRSATQLLVYLLPACNSDTLHRLLQFLSTVANHAHDSQDKEGQEVTGNKMTSLNLATIFGPNLLHKQKSSDKEFSVQSSARAEESTAVIAVLQRMIVTFHSLFMVPPDLQNEVLMSLLETDPDVVDYLLRRKASQSPDVLRSEDPFSLSERRSSSDSNKVSSGELSPYDNNSPILSEHLREGTSPRSEQYTLVRQVAGRTRDTHGSNPWVSKEEHANIWGAWHSTLKPGLKDQPYAGSHSNMSEGSSRSSQEGLDCLQGDARQVVRRTQTSLGVAECRPHPPCDTGLQQPSRRGGKAAPPAEPQSCDPTPSAPRQPISSQQRRGPPPGH</sequence>
<dbReference type="Bgee" id="ENSSSAG00000055789">
    <property type="expression patterns" value="Expressed in terminal part of digestive tract and 24 other cell types or tissues"/>
</dbReference>
<feature type="region of interest" description="Disordered" evidence="2">
    <location>
        <begin position="754"/>
        <end position="812"/>
    </location>
</feature>
<dbReference type="PANTHER" id="PTHR12635:SF14">
    <property type="entry name" value="RHO GTPASE-ACTIVATING PROTEIN 6"/>
    <property type="match status" value="1"/>
</dbReference>
<dbReference type="SMART" id="SM00324">
    <property type="entry name" value="RhoGAP"/>
    <property type="match status" value="1"/>
</dbReference>
<dbReference type="InterPro" id="IPR041852">
    <property type="entry name" value="ARHGAP6_RhoGAP"/>
</dbReference>
<feature type="region of interest" description="Disordered" evidence="2">
    <location>
        <begin position="622"/>
        <end position="671"/>
    </location>
</feature>
<dbReference type="InterPro" id="IPR000198">
    <property type="entry name" value="RhoGAP_dom"/>
</dbReference>
<gene>
    <name evidence="5" type="primary">LOC106575282</name>
</gene>
<dbReference type="Proteomes" id="UP001652741">
    <property type="component" value="Chromosome ssa17"/>
</dbReference>
<feature type="domain" description="Rho-GAP" evidence="3">
    <location>
        <begin position="385"/>
        <end position="586"/>
    </location>
</feature>
<dbReference type="AlphaFoldDB" id="A0A1S3MWS2"/>
<keyword evidence="1" id="KW-0343">GTPase activation</keyword>
<feature type="compositionally biased region" description="Basic and acidic residues" evidence="2">
    <location>
        <begin position="270"/>
        <end position="292"/>
    </location>
</feature>